<evidence type="ECO:0000259" key="1">
    <source>
        <dbReference type="Pfam" id="PF13643"/>
    </source>
</evidence>
<dbReference type="EMBL" id="ASWB01000001">
    <property type="protein sequence ID" value="EOT73076.1"/>
    <property type="molecule type" value="Genomic_DNA"/>
</dbReference>
<dbReference type="EMBL" id="AJAS01000014">
    <property type="protein sequence ID" value="EOI00695.1"/>
    <property type="molecule type" value="Genomic_DNA"/>
</dbReference>
<dbReference type="Pfam" id="PF13643">
    <property type="entry name" value="DUF4145"/>
    <property type="match status" value="1"/>
</dbReference>
<dbReference type="eggNOG" id="ENOG502ZUHQ">
    <property type="taxonomic scope" value="Bacteria"/>
</dbReference>
<reference evidence="2 4" key="1">
    <citation type="submission" date="2013-02" db="EMBL/GenBank/DDBJ databases">
        <title>The Genome Sequence of Enterococcus moraviensis BAA-383.</title>
        <authorList>
            <consortium name="The Broad Institute Genome Sequencing Platform"/>
            <consortium name="The Broad Institute Genome Sequencing Center for Infectious Disease"/>
            <person name="Earl A.M."/>
            <person name="Gilmore M.S."/>
            <person name="Lebreton F."/>
            <person name="Walker B."/>
            <person name="Young S.K."/>
            <person name="Zeng Q."/>
            <person name="Gargeya S."/>
            <person name="Fitzgerald M."/>
            <person name="Haas B."/>
            <person name="Abouelleil A."/>
            <person name="Alvarado L."/>
            <person name="Arachchi H.M."/>
            <person name="Berlin A.M."/>
            <person name="Chapman S.B."/>
            <person name="Dewar J."/>
            <person name="Goldberg J."/>
            <person name="Griggs A."/>
            <person name="Gujja S."/>
            <person name="Hansen M."/>
            <person name="Howarth C."/>
            <person name="Imamovic A."/>
            <person name="Larimer J."/>
            <person name="McCowan C."/>
            <person name="Murphy C."/>
            <person name="Neiman D."/>
            <person name="Pearson M."/>
            <person name="Priest M."/>
            <person name="Roberts A."/>
            <person name="Saif S."/>
            <person name="Shea T."/>
            <person name="Sisk P."/>
            <person name="Sykes S."/>
            <person name="Wortman J."/>
            <person name="Nusbaum C."/>
            <person name="Birren B."/>
        </authorList>
    </citation>
    <scope>NUCLEOTIDE SEQUENCE [LARGE SCALE GENOMIC DNA]</scope>
    <source>
        <strain evidence="2 4">ATCC BAA-383</strain>
    </source>
</reference>
<dbReference type="PATRIC" id="fig|1158609.3.peg.1757"/>
<dbReference type="AlphaFoldDB" id="R2QVZ4"/>
<dbReference type="OrthoDB" id="9808624at2"/>
<organism evidence="2 4">
    <name type="scientific">Enterococcus moraviensis ATCC BAA-383</name>
    <dbReference type="NCBI Taxonomy" id="1158609"/>
    <lineage>
        <taxon>Bacteria</taxon>
        <taxon>Bacillati</taxon>
        <taxon>Bacillota</taxon>
        <taxon>Bacilli</taxon>
        <taxon>Lactobacillales</taxon>
        <taxon>Enterococcaceae</taxon>
        <taxon>Enterococcus</taxon>
    </lineage>
</organism>
<evidence type="ECO:0000313" key="2">
    <source>
        <dbReference type="EMBL" id="EOI00695.1"/>
    </source>
</evidence>
<dbReference type="HOGENOM" id="CLU_105379_0_0_9"/>
<dbReference type="Proteomes" id="UP000014157">
    <property type="component" value="Unassembled WGS sequence"/>
</dbReference>
<evidence type="ECO:0000313" key="5">
    <source>
        <dbReference type="Proteomes" id="UP000014157"/>
    </source>
</evidence>
<keyword evidence="5" id="KW-1185">Reference proteome</keyword>
<feature type="domain" description="DUF4145" evidence="1">
    <location>
        <begin position="102"/>
        <end position="193"/>
    </location>
</feature>
<proteinExistence type="predicted"/>
<evidence type="ECO:0000313" key="4">
    <source>
        <dbReference type="Proteomes" id="UP000013781"/>
    </source>
</evidence>
<name>R2QVZ4_9ENTE</name>
<dbReference type="RefSeq" id="WP_010765177.1">
    <property type="nucleotide sequence ID" value="NZ_ASWB01000001.1"/>
</dbReference>
<gene>
    <name evidence="3" type="ORF">I586_00069</name>
    <name evidence="2" type="ORF">UAY_01798</name>
</gene>
<dbReference type="InterPro" id="IPR025285">
    <property type="entry name" value="DUF4145"/>
</dbReference>
<sequence>MSTGFTELCPFCNNYFVATNETHQTSELSFNDLKGVITTSINKKEDKIMVSFSKCPKCQEISIVVVGIGSMHGNKNFPIRPRTSAKPLPDYIPESIRKDYEEACLIVDLSPKASATLSRRCLQGMIRDFWPDLPKNTSLLNEIKAIEKEVNLETKEVLHALRQLGNIGAHPENDINLMVDIEPDEARQLIMFIEFLTEDWYIKRHDRQLMLEKIKSINSEKQAERRNQ</sequence>
<evidence type="ECO:0000313" key="3">
    <source>
        <dbReference type="EMBL" id="EOT73076.1"/>
    </source>
</evidence>
<dbReference type="Proteomes" id="UP000013781">
    <property type="component" value="Unassembled WGS sequence"/>
</dbReference>
<reference evidence="3 5" key="2">
    <citation type="submission" date="2013-03" db="EMBL/GenBank/DDBJ databases">
        <title>The Genome Sequence of Enterococcus moraviensis BAA-383 (PacBio/Illumina hybrid assembly).</title>
        <authorList>
            <consortium name="The Broad Institute Genomics Platform"/>
            <consortium name="The Broad Institute Genome Sequencing Center for Infectious Disease"/>
            <person name="Earl A."/>
            <person name="Russ C."/>
            <person name="Gilmore M."/>
            <person name="Surin D."/>
            <person name="Walker B."/>
            <person name="Young S."/>
            <person name="Zeng Q."/>
            <person name="Gargeya S."/>
            <person name="Fitzgerald M."/>
            <person name="Haas B."/>
            <person name="Abouelleil A."/>
            <person name="Allen A.W."/>
            <person name="Alvarado L."/>
            <person name="Arachchi H.M."/>
            <person name="Berlin A.M."/>
            <person name="Chapman S.B."/>
            <person name="Gainer-Dewar J."/>
            <person name="Goldberg J."/>
            <person name="Griggs A."/>
            <person name="Gujja S."/>
            <person name="Hansen M."/>
            <person name="Howarth C."/>
            <person name="Imamovic A."/>
            <person name="Ireland A."/>
            <person name="Larimer J."/>
            <person name="McCowan C."/>
            <person name="Murphy C."/>
            <person name="Pearson M."/>
            <person name="Poon T.W."/>
            <person name="Priest M."/>
            <person name="Roberts A."/>
            <person name="Saif S."/>
            <person name="Shea T."/>
            <person name="Sisk P."/>
            <person name="Sykes S."/>
            <person name="Wortman J."/>
            <person name="Nusbaum C."/>
            <person name="Birren B."/>
        </authorList>
    </citation>
    <scope>NUCLEOTIDE SEQUENCE [LARGE SCALE GENOMIC DNA]</scope>
    <source>
        <strain evidence="3 5">ATCC BAA-383</strain>
    </source>
</reference>
<protein>
    <recommendedName>
        <fullName evidence="1">DUF4145 domain-containing protein</fullName>
    </recommendedName>
</protein>
<comment type="caution">
    <text evidence="2">The sequence shown here is derived from an EMBL/GenBank/DDBJ whole genome shotgun (WGS) entry which is preliminary data.</text>
</comment>
<accession>R2QVZ4</accession>